<dbReference type="PANTHER" id="PTHR38795:SF1">
    <property type="entry name" value="DUF6604 DOMAIN-CONTAINING PROTEIN"/>
    <property type="match status" value="1"/>
</dbReference>
<feature type="compositionally biased region" description="Basic and acidic residues" evidence="1">
    <location>
        <begin position="287"/>
        <end position="297"/>
    </location>
</feature>
<protein>
    <recommendedName>
        <fullName evidence="3">DUF6604 domain-containing protein</fullName>
    </recommendedName>
</protein>
<dbReference type="KEGG" id="ttt:THITE_2143262"/>
<dbReference type="PIRSF" id="PIRSF028035">
    <property type="entry name" value="UCP028035"/>
    <property type="match status" value="1"/>
</dbReference>
<reference evidence="4 5" key="1">
    <citation type="journal article" date="2011" name="Nat. Biotechnol.">
        <title>Comparative genomic analysis of the thermophilic biomass-degrading fungi Myceliophthora thermophila and Thielavia terrestris.</title>
        <authorList>
            <person name="Berka R.M."/>
            <person name="Grigoriev I.V."/>
            <person name="Otillar R."/>
            <person name="Salamov A."/>
            <person name="Grimwood J."/>
            <person name="Reid I."/>
            <person name="Ishmael N."/>
            <person name="John T."/>
            <person name="Darmond C."/>
            <person name="Moisan M.-C."/>
            <person name="Henrissat B."/>
            <person name="Coutinho P.M."/>
            <person name="Lombard V."/>
            <person name="Natvig D.O."/>
            <person name="Lindquist E."/>
            <person name="Schmutz J."/>
            <person name="Lucas S."/>
            <person name="Harris P."/>
            <person name="Powlowski J."/>
            <person name="Bellemare A."/>
            <person name="Taylor D."/>
            <person name="Butler G."/>
            <person name="de Vries R.P."/>
            <person name="Allijn I.E."/>
            <person name="van den Brink J."/>
            <person name="Ushinsky S."/>
            <person name="Storms R."/>
            <person name="Powell A.J."/>
            <person name="Paulsen I.T."/>
            <person name="Elbourne L.D.H."/>
            <person name="Baker S.E."/>
            <person name="Magnuson J."/>
            <person name="LaBoissiere S."/>
            <person name="Clutterbuck A.J."/>
            <person name="Martinez D."/>
            <person name="Wogulis M."/>
            <person name="de Leon A.L."/>
            <person name="Rey M.W."/>
            <person name="Tsang A."/>
        </authorList>
    </citation>
    <scope>NUCLEOTIDE SEQUENCE [LARGE SCALE GENOMIC DNA]</scope>
    <source>
        <strain evidence="5">ATCC 38088 / NRRL 8126</strain>
    </source>
</reference>
<dbReference type="Proteomes" id="UP000008181">
    <property type="component" value="Chromosome 2"/>
</dbReference>
<sequence length="934" mass="103642">MATRNAYLITVSSLVFLSKLIAKHIGAVPPAIYRLFQSVIDARTASYAMFQKLAAQNPNPEMERSNASHKAFIDALVEAFEALGGKEWKMTDGPADDGSDLKREDLDQLLLTNRFSALDLEGQTAAGGHGDDASDEESDKTESQAASAPKRRRQPKPGKGKKGKRGKKAKKQQAPALDDVPLESYRIIQGKDGISADYLIAVDALVREWTELRSYLQGVWREVAYDGLNSAVAGAVSTLAVAMIQRSAAAMFVDFPGHDSFEAVVNAITRGDLEKAKGDSALSPGPREGDDGLEDAKAGEAEVDVKEHFLLHAYQDLVDFLADFQKNRNGKPTKRMLDEIGDWNPELNLREARKEERLRWRRAYTISWLYDLVNVHSSMVAQRNNTSTREGEKEAREDMECYGQPDPHPRIFGLNQFASAISSLARRKNSTDVRDRILPHHVFQLQCISPSADQGPVLAPPAPNFRPRRDVDIFLDPKYERFGRGFLRAVNALWKSFERDAAELGDKERNKHKHLLWWIEHDIGVGLGELKYLRLWLSIPPSRLSDTRPNGLWEYSPFLCGVGLMEALELAYRVSMVIWDRIPEQMSLVHLHNMLVQTGRLKKPVEIFASISTLFQSAFFLDGKIPTTGFGKALTTLYDKTGRYRATLARANRRADARSGGVHSTLSPDTNRFIQRKSNLLLYRQADWNVDRIPDADVPVRSMLGRVRLSQTKQTVDPATGAVRLEETDLVRRARAQGVSDQELLRMAASIGQILQQLPGGAGRGAHLSSDHLANKRTTKEAGTAGRGGGGELSGRDLLALLREDIFRDVCGGGGGGEGEGEGEGEGADDGVPPLSSINYLWVTVEGLLMFIMMEEELASRQNKVYLRSYEESGERLAGKRQWLTLEALHDMEDECLSVMAAVFEDVSGEFGHRSYWADVEPGKCGECCGCHHS</sequence>
<evidence type="ECO:0000259" key="3">
    <source>
        <dbReference type="Pfam" id="PF20253"/>
    </source>
</evidence>
<dbReference type="Pfam" id="PF20253">
    <property type="entry name" value="DUF6604"/>
    <property type="match status" value="1"/>
</dbReference>
<dbReference type="InterPro" id="IPR046539">
    <property type="entry name" value="DUF6604"/>
</dbReference>
<dbReference type="EMBL" id="CP003010">
    <property type="protein sequence ID" value="AEO65565.1"/>
    <property type="molecule type" value="Genomic_DNA"/>
</dbReference>
<name>G2QZZ4_THETT</name>
<feature type="chain" id="PRO_5003436835" description="DUF6604 domain-containing protein" evidence="2">
    <location>
        <begin position="23"/>
        <end position="934"/>
    </location>
</feature>
<evidence type="ECO:0000313" key="4">
    <source>
        <dbReference type="EMBL" id="AEO65565.1"/>
    </source>
</evidence>
<evidence type="ECO:0000256" key="1">
    <source>
        <dbReference type="SAM" id="MobiDB-lite"/>
    </source>
</evidence>
<feature type="signal peptide" evidence="2">
    <location>
        <begin position="1"/>
        <end position="22"/>
    </location>
</feature>
<dbReference type="eggNOG" id="ENOG502QS80">
    <property type="taxonomic scope" value="Eukaryota"/>
</dbReference>
<dbReference type="OrthoDB" id="5339038at2759"/>
<accession>G2QZZ4</accession>
<dbReference type="RefSeq" id="XP_003651901.1">
    <property type="nucleotide sequence ID" value="XM_003651853.1"/>
</dbReference>
<proteinExistence type="predicted"/>
<dbReference type="PANTHER" id="PTHR38795">
    <property type="entry name" value="DUF6604 DOMAIN-CONTAINING PROTEIN"/>
    <property type="match status" value="1"/>
</dbReference>
<dbReference type="AlphaFoldDB" id="G2QZZ4"/>
<dbReference type="HOGENOM" id="CLU_013511_0_0_1"/>
<dbReference type="InterPro" id="IPR016864">
    <property type="entry name" value="UCP028035"/>
</dbReference>
<gene>
    <name evidence="4" type="ORF">THITE_2143262</name>
</gene>
<dbReference type="GeneID" id="11518119"/>
<organism evidence="4 5">
    <name type="scientific">Thermothielavioides terrestris (strain ATCC 38088 / NRRL 8126)</name>
    <name type="common">Thielavia terrestris</name>
    <dbReference type="NCBI Taxonomy" id="578455"/>
    <lineage>
        <taxon>Eukaryota</taxon>
        <taxon>Fungi</taxon>
        <taxon>Dikarya</taxon>
        <taxon>Ascomycota</taxon>
        <taxon>Pezizomycotina</taxon>
        <taxon>Sordariomycetes</taxon>
        <taxon>Sordariomycetidae</taxon>
        <taxon>Sordariales</taxon>
        <taxon>Chaetomiaceae</taxon>
        <taxon>Thermothielavioides</taxon>
        <taxon>Thermothielavioides terrestris</taxon>
    </lineage>
</organism>
<feature type="region of interest" description="Disordered" evidence="1">
    <location>
        <begin position="762"/>
        <end position="791"/>
    </location>
</feature>
<feature type="region of interest" description="Disordered" evidence="1">
    <location>
        <begin position="812"/>
        <end position="832"/>
    </location>
</feature>
<feature type="compositionally biased region" description="Basic residues" evidence="1">
    <location>
        <begin position="149"/>
        <end position="171"/>
    </location>
</feature>
<evidence type="ECO:0000313" key="5">
    <source>
        <dbReference type="Proteomes" id="UP000008181"/>
    </source>
</evidence>
<feature type="compositionally biased region" description="Acidic residues" evidence="1">
    <location>
        <begin position="819"/>
        <end position="829"/>
    </location>
</feature>
<feature type="region of interest" description="Disordered" evidence="1">
    <location>
        <begin position="123"/>
        <end position="175"/>
    </location>
</feature>
<keyword evidence="2" id="KW-0732">Signal</keyword>
<evidence type="ECO:0000256" key="2">
    <source>
        <dbReference type="SAM" id="SignalP"/>
    </source>
</evidence>
<feature type="region of interest" description="Disordered" evidence="1">
    <location>
        <begin position="276"/>
        <end position="297"/>
    </location>
</feature>
<dbReference type="STRING" id="578455.G2QZZ4"/>
<feature type="compositionally biased region" description="Basic and acidic residues" evidence="1">
    <location>
        <begin position="769"/>
        <end position="780"/>
    </location>
</feature>
<feature type="domain" description="DUF6604" evidence="3">
    <location>
        <begin position="5"/>
        <end position="252"/>
    </location>
</feature>
<keyword evidence="5" id="KW-1185">Reference proteome</keyword>